<keyword evidence="4" id="KW-0804">Transcription</keyword>
<evidence type="ECO:0000256" key="5">
    <source>
        <dbReference type="PROSITE-ProRule" id="PRU00169"/>
    </source>
</evidence>
<dbReference type="SUPFAM" id="SSF46689">
    <property type="entry name" value="Homeodomain-like"/>
    <property type="match status" value="1"/>
</dbReference>
<keyword evidence="1" id="KW-0547">Nucleotide-binding</keyword>
<dbReference type="InterPro" id="IPR025944">
    <property type="entry name" value="Sigma_54_int_dom_CS"/>
</dbReference>
<dbReference type="PROSITE" id="PS00675">
    <property type="entry name" value="SIGMA54_INTERACT_1"/>
    <property type="match status" value="1"/>
</dbReference>
<dbReference type="GO" id="GO:0005524">
    <property type="term" value="F:ATP binding"/>
    <property type="evidence" value="ECO:0007669"/>
    <property type="project" value="UniProtKB-KW"/>
</dbReference>
<evidence type="ECO:0000256" key="4">
    <source>
        <dbReference type="ARBA" id="ARBA00023163"/>
    </source>
</evidence>
<dbReference type="SMART" id="SM00382">
    <property type="entry name" value="AAA"/>
    <property type="match status" value="1"/>
</dbReference>
<dbReference type="InterPro" id="IPR058031">
    <property type="entry name" value="AAA_lid_NorR"/>
</dbReference>
<dbReference type="PROSITE" id="PS00688">
    <property type="entry name" value="SIGMA54_INTERACT_3"/>
    <property type="match status" value="1"/>
</dbReference>
<dbReference type="Pfam" id="PF00158">
    <property type="entry name" value="Sigma54_activat"/>
    <property type="match status" value="1"/>
</dbReference>
<dbReference type="InterPro" id="IPR001789">
    <property type="entry name" value="Sig_transdc_resp-reg_receiver"/>
</dbReference>
<dbReference type="FunFam" id="3.40.50.300:FF:000006">
    <property type="entry name" value="DNA-binding transcriptional regulator NtrC"/>
    <property type="match status" value="1"/>
</dbReference>
<dbReference type="SMART" id="SM00448">
    <property type="entry name" value="REC"/>
    <property type="match status" value="1"/>
</dbReference>
<comment type="caution">
    <text evidence="8">The sequence shown here is derived from an EMBL/GenBank/DDBJ whole genome shotgun (WGS) entry which is preliminary data.</text>
</comment>
<evidence type="ECO:0000259" key="7">
    <source>
        <dbReference type="PROSITE" id="PS50110"/>
    </source>
</evidence>
<dbReference type="InterPro" id="IPR009057">
    <property type="entry name" value="Homeodomain-like_sf"/>
</dbReference>
<dbReference type="Proteomes" id="UP000648239">
    <property type="component" value="Unassembled WGS sequence"/>
</dbReference>
<dbReference type="Gene3D" id="3.40.50.2300">
    <property type="match status" value="1"/>
</dbReference>
<name>A0A8J6Y8S0_9BACT</name>
<feature type="modified residue" description="4-aspartylphosphate" evidence="5">
    <location>
        <position position="57"/>
    </location>
</feature>
<dbReference type="AlphaFoldDB" id="A0A8J6Y8S0"/>
<sequence>MSESAELRVLVVDDEDDVRRGLCLLVESTGAEVRDAESGEAALETLRGWSPHLMLSDVSMKGISGMELLRETRRMHPDVRVVLITGYGTIELAVEAMRQGAANFITKPFDNEEILTEVQRNGDEALVAEQIRGMAGAREGTPRIIADDPAMQAVLDLVDQVAPTSMPVLIRGESGTGKELIARAIHDRGKNADRSFLAVNSAALPDTLLESELFGHVKGAFTGAENRREGIFARAGGGTVFLDEIGLMSTAFQGKLLRVLQERTVIPLGTTAQKPVDFRLVAATNRSLRKKIAAGEFREDLYYRLQVVTIDIPPLRNRPADIVPLATHFLVLYAREVGLDQGNCPGFSSGALAELTGHKWPGNVRELENCIQRALILSRGKEIQATHLGLGEDRGPWGGMEAEGVNYEQGKQEALRRFRTLFIERALTATKGNVTHAAERCGLTRAAFQRIMRDLELTRDQFQ</sequence>
<feature type="domain" description="Response regulatory" evidence="7">
    <location>
        <begin position="8"/>
        <end position="122"/>
    </location>
</feature>
<evidence type="ECO:0000256" key="3">
    <source>
        <dbReference type="ARBA" id="ARBA00023015"/>
    </source>
</evidence>
<dbReference type="Pfam" id="PF00072">
    <property type="entry name" value="Response_reg"/>
    <property type="match status" value="1"/>
</dbReference>
<dbReference type="Pfam" id="PF25601">
    <property type="entry name" value="AAA_lid_14"/>
    <property type="match status" value="1"/>
</dbReference>
<dbReference type="PROSITE" id="PS50045">
    <property type="entry name" value="SIGMA54_INTERACT_4"/>
    <property type="match status" value="1"/>
</dbReference>
<keyword evidence="2" id="KW-0067">ATP-binding</keyword>
<dbReference type="Gene3D" id="1.10.8.60">
    <property type="match status" value="1"/>
</dbReference>
<dbReference type="GO" id="GO:0006355">
    <property type="term" value="P:regulation of DNA-templated transcription"/>
    <property type="evidence" value="ECO:0007669"/>
    <property type="project" value="InterPro"/>
</dbReference>
<dbReference type="SUPFAM" id="SSF52540">
    <property type="entry name" value="P-loop containing nucleoside triphosphate hydrolases"/>
    <property type="match status" value="1"/>
</dbReference>
<accession>A0A8J6Y8S0</accession>
<organism evidence="8 9">
    <name type="scientific">Candidatus Polarisedimenticola svalbardensis</name>
    <dbReference type="NCBI Taxonomy" id="2886004"/>
    <lineage>
        <taxon>Bacteria</taxon>
        <taxon>Pseudomonadati</taxon>
        <taxon>Acidobacteriota</taxon>
        <taxon>Candidatus Polarisedimenticolia</taxon>
        <taxon>Candidatus Polarisedimenticolales</taxon>
        <taxon>Candidatus Polarisedimenticolaceae</taxon>
        <taxon>Candidatus Polarisedimenticola</taxon>
    </lineage>
</organism>
<proteinExistence type="predicted"/>
<dbReference type="InterPro" id="IPR025662">
    <property type="entry name" value="Sigma_54_int_dom_ATP-bd_1"/>
</dbReference>
<evidence type="ECO:0000256" key="1">
    <source>
        <dbReference type="ARBA" id="ARBA00022741"/>
    </source>
</evidence>
<dbReference type="InterPro" id="IPR011006">
    <property type="entry name" value="CheY-like_superfamily"/>
</dbReference>
<dbReference type="CDD" id="cd00009">
    <property type="entry name" value="AAA"/>
    <property type="match status" value="1"/>
</dbReference>
<protein>
    <submittedName>
        <fullName evidence="8">Sigma-54-dependent Fis family transcriptional regulator</fullName>
    </submittedName>
</protein>
<evidence type="ECO:0000256" key="2">
    <source>
        <dbReference type="ARBA" id="ARBA00022840"/>
    </source>
</evidence>
<evidence type="ECO:0000313" key="8">
    <source>
        <dbReference type="EMBL" id="MBD3868351.1"/>
    </source>
</evidence>
<dbReference type="PROSITE" id="PS50110">
    <property type="entry name" value="RESPONSE_REGULATORY"/>
    <property type="match status" value="1"/>
</dbReference>
<evidence type="ECO:0000259" key="6">
    <source>
        <dbReference type="PROSITE" id="PS50045"/>
    </source>
</evidence>
<keyword evidence="3" id="KW-0805">Transcription regulation</keyword>
<dbReference type="InterPro" id="IPR027417">
    <property type="entry name" value="P-loop_NTPase"/>
</dbReference>
<keyword evidence="5" id="KW-0597">Phosphoprotein</keyword>
<gene>
    <name evidence="8" type="ORF">IFK94_09515</name>
</gene>
<dbReference type="InterPro" id="IPR003593">
    <property type="entry name" value="AAA+_ATPase"/>
</dbReference>
<dbReference type="EMBL" id="JACXWD010000029">
    <property type="protein sequence ID" value="MBD3868351.1"/>
    <property type="molecule type" value="Genomic_DNA"/>
</dbReference>
<dbReference type="Gene3D" id="1.10.10.60">
    <property type="entry name" value="Homeodomain-like"/>
    <property type="match status" value="1"/>
</dbReference>
<feature type="domain" description="Sigma-54 factor interaction" evidence="6">
    <location>
        <begin position="144"/>
        <end position="376"/>
    </location>
</feature>
<reference evidence="8 9" key="1">
    <citation type="submission" date="2020-08" db="EMBL/GenBank/DDBJ databases">
        <title>Acidobacteriota in marine sediments use diverse sulfur dissimilation pathways.</title>
        <authorList>
            <person name="Wasmund K."/>
        </authorList>
    </citation>
    <scope>NUCLEOTIDE SEQUENCE [LARGE SCALE GENOMIC DNA]</scope>
    <source>
        <strain evidence="8">MAG AM4</strain>
    </source>
</reference>
<dbReference type="GO" id="GO:0000160">
    <property type="term" value="P:phosphorelay signal transduction system"/>
    <property type="evidence" value="ECO:0007669"/>
    <property type="project" value="InterPro"/>
</dbReference>
<dbReference type="SUPFAM" id="SSF52172">
    <property type="entry name" value="CheY-like"/>
    <property type="match status" value="1"/>
</dbReference>
<dbReference type="InterPro" id="IPR002078">
    <property type="entry name" value="Sigma_54_int"/>
</dbReference>
<dbReference type="Gene3D" id="3.40.50.300">
    <property type="entry name" value="P-loop containing nucleotide triphosphate hydrolases"/>
    <property type="match status" value="1"/>
</dbReference>
<dbReference type="PANTHER" id="PTHR32071">
    <property type="entry name" value="TRANSCRIPTIONAL REGULATORY PROTEIN"/>
    <property type="match status" value="1"/>
</dbReference>
<evidence type="ECO:0000313" key="9">
    <source>
        <dbReference type="Proteomes" id="UP000648239"/>
    </source>
</evidence>